<dbReference type="STRING" id="70996.SE18_03300"/>
<keyword evidence="2" id="KW-1185">Reference proteome</keyword>
<name>A0A0P6Z1U5_9CHLR</name>
<gene>
    <name evidence="1" type="ORF">SE18_03300</name>
</gene>
<sequence>MKDELSEEHHHKNLWHLWQTIRIRAIRVIRGEKTNLCELYALCSMLYILRALCAIRGEK</sequence>
<dbReference type="Proteomes" id="UP000050277">
    <property type="component" value="Unassembled WGS sequence"/>
</dbReference>
<dbReference type="AlphaFoldDB" id="A0A0P6Z1U5"/>
<accession>A0A0P6Z1U5</accession>
<evidence type="ECO:0000313" key="2">
    <source>
        <dbReference type="Proteomes" id="UP000050277"/>
    </source>
</evidence>
<dbReference type="EMBL" id="LGKP01000007">
    <property type="protein sequence ID" value="KPL91183.1"/>
    <property type="molecule type" value="Genomic_DNA"/>
</dbReference>
<evidence type="ECO:0000313" key="1">
    <source>
        <dbReference type="EMBL" id="KPL91183.1"/>
    </source>
</evidence>
<proteinExistence type="predicted"/>
<comment type="caution">
    <text evidence="1">The sequence shown here is derived from an EMBL/GenBank/DDBJ whole genome shotgun (WGS) entry which is preliminary data.</text>
</comment>
<reference evidence="1 2" key="1">
    <citation type="submission" date="2015-07" db="EMBL/GenBank/DDBJ databases">
        <title>Whole genome sequence of Herpetosiphon geysericola DSM 7119.</title>
        <authorList>
            <person name="Hemp J."/>
            <person name="Ward L.M."/>
            <person name="Pace L.A."/>
            <person name="Fischer W.W."/>
        </authorList>
    </citation>
    <scope>NUCLEOTIDE SEQUENCE [LARGE SCALE GENOMIC DNA]</scope>
    <source>
        <strain evidence="1 2">DSM 7119</strain>
    </source>
</reference>
<protein>
    <submittedName>
        <fullName evidence="1">Uncharacterized protein</fullName>
    </submittedName>
</protein>
<organism evidence="1 2">
    <name type="scientific">Herpetosiphon geysericola</name>
    <dbReference type="NCBI Taxonomy" id="70996"/>
    <lineage>
        <taxon>Bacteria</taxon>
        <taxon>Bacillati</taxon>
        <taxon>Chloroflexota</taxon>
        <taxon>Chloroflexia</taxon>
        <taxon>Herpetosiphonales</taxon>
        <taxon>Herpetosiphonaceae</taxon>
        <taxon>Herpetosiphon</taxon>
    </lineage>
</organism>